<feature type="compositionally biased region" description="Basic and acidic residues" evidence="1">
    <location>
        <begin position="146"/>
        <end position="156"/>
    </location>
</feature>
<evidence type="ECO:0000313" key="3">
    <source>
        <dbReference type="Proteomes" id="UP000054350"/>
    </source>
</evidence>
<proteinExistence type="predicted"/>
<feature type="region of interest" description="Disordered" evidence="1">
    <location>
        <begin position="39"/>
        <end position="156"/>
    </location>
</feature>
<feature type="compositionally biased region" description="Low complexity" evidence="1">
    <location>
        <begin position="39"/>
        <end position="54"/>
    </location>
</feature>
<protein>
    <submittedName>
        <fullName evidence="2">Uncharacterized protein</fullName>
    </submittedName>
</protein>
<evidence type="ECO:0000313" key="2">
    <source>
        <dbReference type="EMBL" id="KNE69310.1"/>
    </source>
</evidence>
<dbReference type="VEuPathDB" id="FungiDB:AMAG_19904"/>
<dbReference type="AlphaFoldDB" id="A0A0L0T3N8"/>
<reference evidence="3" key="2">
    <citation type="submission" date="2009-11" db="EMBL/GenBank/DDBJ databases">
        <title>The Genome Sequence of Allomyces macrogynus strain ATCC 38327.</title>
        <authorList>
            <consortium name="The Broad Institute Genome Sequencing Platform"/>
            <person name="Russ C."/>
            <person name="Cuomo C."/>
            <person name="Shea T."/>
            <person name="Young S.K."/>
            <person name="Zeng Q."/>
            <person name="Koehrsen M."/>
            <person name="Haas B."/>
            <person name="Borodovsky M."/>
            <person name="Guigo R."/>
            <person name="Alvarado L."/>
            <person name="Berlin A."/>
            <person name="Borenstein D."/>
            <person name="Chen Z."/>
            <person name="Engels R."/>
            <person name="Freedman E."/>
            <person name="Gellesch M."/>
            <person name="Goldberg J."/>
            <person name="Griggs A."/>
            <person name="Gujja S."/>
            <person name="Heiman D."/>
            <person name="Hepburn T."/>
            <person name="Howarth C."/>
            <person name="Jen D."/>
            <person name="Larson L."/>
            <person name="Lewis B."/>
            <person name="Mehta T."/>
            <person name="Park D."/>
            <person name="Pearson M."/>
            <person name="Roberts A."/>
            <person name="Saif S."/>
            <person name="Shenoy N."/>
            <person name="Sisk P."/>
            <person name="Stolte C."/>
            <person name="Sykes S."/>
            <person name="Walk T."/>
            <person name="White J."/>
            <person name="Yandava C."/>
            <person name="Burger G."/>
            <person name="Gray M.W."/>
            <person name="Holland P.W.H."/>
            <person name="King N."/>
            <person name="Lang F.B.F."/>
            <person name="Roger A.J."/>
            <person name="Ruiz-Trillo I."/>
            <person name="Lander E."/>
            <person name="Nusbaum C."/>
        </authorList>
    </citation>
    <scope>NUCLEOTIDE SEQUENCE [LARGE SCALE GENOMIC DNA]</scope>
    <source>
        <strain evidence="3">ATCC 38327</strain>
    </source>
</reference>
<feature type="compositionally biased region" description="Basic and acidic residues" evidence="1">
    <location>
        <begin position="106"/>
        <end position="120"/>
    </location>
</feature>
<keyword evidence="3" id="KW-1185">Reference proteome</keyword>
<name>A0A0L0T3N8_ALLM3</name>
<sequence length="156" mass="16633">MSPPPGTPRHPNAAPATAKHLLHPTILLRPARGLIIQSTAPAPAAPLPRRTAPRISISDEDEDDAPPQRSPTPSRSPDVAAAKAAENGHRAKSPDLMVIDDESPEPEDRAAELEPARGPETESGPEQGMELGPVQEPEAESEAEVEQERKPERARA</sequence>
<feature type="region of interest" description="Disordered" evidence="1">
    <location>
        <begin position="1"/>
        <end position="23"/>
    </location>
</feature>
<dbReference type="Proteomes" id="UP000054350">
    <property type="component" value="Unassembled WGS sequence"/>
</dbReference>
<evidence type="ECO:0000256" key="1">
    <source>
        <dbReference type="SAM" id="MobiDB-lite"/>
    </source>
</evidence>
<reference evidence="2 3" key="1">
    <citation type="submission" date="2009-11" db="EMBL/GenBank/DDBJ databases">
        <title>Annotation of Allomyces macrogynus ATCC 38327.</title>
        <authorList>
            <consortium name="The Broad Institute Genome Sequencing Platform"/>
            <person name="Russ C."/>
            <person name="Cuomo C."/>
            <person name="Burger G."/>
            <person name="Gray M.W."/>
            <person name="Holland P.W.H."/>
            <person name="King N."/>
            <person name="Lang F.B.F."/>
            <person name="Roger A.J."/>
            <person name="Ruiz-Trillo I."/>
            <person name="Young S.K."/>
            <person name="Zeng Q."/>
            <person name="Gargeya S."/>
            <person name="Fitzgerald M."/>
            <person name="Haas B."/>
            <person name="Abouelleil A."/>
            <person name="Alvarado L."/>
            <person name="Arachchi H.M."/>
            <person name="Berlin A."/>
            <person name="Chapman S.B."/>
            <person name="Gearin G."/>
            <person name="Goldberg J."/>
            <person name="Griggs A."/>
            <person name="Gujja S."/>
            <person name="Hansen M."/>
            <person name="Heiman D."/>
            <person name="Howarth C."/>
            <person name="Larimer J."/>
            <person name="Lui A."/>
            <person name="MacDonald P.J.P."/>
            <person name="McCowen C."/>
            <person name="Montmayeur A."/>
            <person name="Murphy C."/>
            <person name="Neiman D."/>
            <person name="Pearson M."/>
            <person name="Priest M."/>
            <person name="Roberts A."/>
            <person name="Saif S."/>
            <person name="Shea T."/>
            <person name="Sisk P."/>
            <person name="Stolte C."/>
            <person name="Sykes S."/>
            <person name="Wortman J."/>
            <person name="Nusbaum C."/>
            <person name="Birren B."/>
        </authorList>
    </citation>
    <scope>NUCLEOTIDE SEQUENCE [LARGE SCALE GENOMIC DNA]</scope>
    <source>
        <strain evidence="2 3">ATCC 38327</strain>
    </source>
</reference>
<dbReference type="EMBL" id="GG745360">
    <property type="protein sequence ID" value="KNE69310.1"/>
    <property type="molecule type" value="Genomic_DNA"/>
</dbReference>
<accession>A0A0L0T3N8</accession>
<gene>
    <name evidence="2" type="ORF">AMAG_19904</name>
</gene>
<organism evidence="2 3">
    <name type="scientific">Allomyces macrogynus (strain ATCC 38327)</name>
    <name type="common">Allomyces javanicus var. macrogynus</name>
    <dbReference type="NCBI Taxonomy" id="578462"/>
    <lineage>
        <taxon>Eukaryota</taxon>
        <taxon>Fungi</taxon>
        <taxon>Fungi incertae sedis</taxon>
        <taxon>Blastocladiomycota</taxon>
        <taxon>Blastocladiomycetes</taxon>
        <taxon>Blastocladiales</taxon>
        <taxon>Blastocladiaceae</taxon>
        <taxon>Allomyces</taxon>
    </lineage>
</organism>